<protein>
    <submittedName>
        <fullName evidence="1">Uncharacterized protein</fullName>
    </submittedName>
</protein>
<dbReference type="AlphaFoldDB" id="A0A1L3ZV79"/>
<dbReference type="STRING" id="1921510.BSL82_09635"/>
<dbReference type="EMBL" id="CP018221">
    <property type="protein sequence ID" value="API59542.1"/>
    <property type="molecule type" value="Genomic_DNA"/>
</dbReference>
<gene>
    <name evidence="1" type="ORF">BSL82_09635</name>
</gene>
<dbReference type="Proteomes" id="UP000182063">
    <property type="component" value="Chromosome"/>
</dbReference>
<dbReference type="KEGG" id="sphj:BSL82_09635"/>
<organism evidence="1 2">
    <name type="scientific">Tardibacter chloracetimidivorans</name>
    <dbReference type="NCBI Taxonomy" id="1921510"/>
    <lineage>
        <taxon>Bacteria</taxon>
        <taxon>Pseudomonadati</taxon>
        <taxon>Pseudomonadota</taxon>
        <taxon>Alphaproteobacteria</taxon>
        <taxon>Sphingomonadales</taxon>
        <taxon>Sphingomonadaceae</taxon>
        <taxon>Tardibacter</taxon>
    </lineage>
</organism>
<keyword evidence="2" id="KW-1185">Reference proteome</keyword>
<evidence type="ECO:0000313" key="1">
    <source>
        <dbReference type="EMBL" id="API59542.1"/>
    </source>
</evidence>
<evidence type="ECO:0000313" key="2">
    <source>
        <dbReference type="Proteomes" id="UP000182063"/>
    </source>
</evidence>
<reference evidence="2" key="1">
    <citation type="submission" date="2016-11" db="EMBL/GenBank/DDBJ databases">
        <title>Complete Genome Sequence of alachlor-degrading Sphingomonas sp. strain JJ-A5.</title>
        <authorList>
            <person name="Lee H."/>
            <person name="Ka J.-O."/>
        </authorList>
    </citation>
    <scope>NUCLEOTIDE SEQUENCE [LARGE SCALE GENOMIC DNA]</scope>
    <source>
        <strain evidence="2">JJ-A5</strain>
    </source>
</reference>
<accession>A0A1L3ZV79</accession>
<name>A0A1L3ZV79_9SPHN</name>
<proteinExistence type="predicted"/>
<dbReference type="RefSeq" id="WP_072597167.1">
    <property type="nucleotide sequence ID" value="NZ_CP018221.1"/>
</dbReference>
<sequence>MKNKLYTPEEDRRIRQLFDGGLKDDEIGEAIGRPARSVRLRRQRLRIVRYVHGGKTKTKTITLSEDRQRINAATASTTMFLNRLREVHPEGYPDGPVRQVRRQHFTHQHSYSLIGSSMS</sequence>